<dbReference type="GO" id="GO:0044550">
    <property type="term" value="P:secondary metabolite biosynthetic process"/>
    <property type="evidence" value="ECO:0007669"/>
    <property type="project" value="UniProtKB-ARBA"/>
</dbReference>
<gene>
    <name evidence="6" type="ORF">BCR42DRAFT_360783</name>
</gene>
<name>A0A1X2I0R9_9FUNG</name>
<evidence type="ECO:0000256" key="2">
    <source>
        <dbReference type="ARBA" id="ARBA00022723"/>
    </source>
</evidence>
<dbReference type="AlphaFoldDB" id="A0A1X2I0R9"/>
<dbReference type="FunFam" id="3.60.15.10:FF:000041">
    <property type="entry name" value="Metallo-beta-lactamase domain protein"/>
    <property type="match status" value="1"/>
</dbReference>
<accession>A0A1X2I0R9</accession>
<dbReference type="Gene3D" id="3.60.15.10">
    <property type="entry name" value="Ribonuclease Z/Hydroxyacylglutathione hydrolase-like"/>
    <property type="match status" value="1"/>
</dbReference>
<keyword evidence="4" id="KW-0862">Zinc</keyword>
<dbReference type="OrthoDB" id="17458at2759"/>
<organism evidence="6 7">
    <name type="scientific">Absidia repens</name>
    <dbReference type="NCBI Taxonomy" id="90262"/>
    <lineage>
        <taxon>Eukaryota</taxon>
        <taxon>Fungi</taxon>
        <taxon>Fungi incertae sedis</taxon>
        <taxon>Mucoromycota</taxon>
        <taxon>Mucoromycotina</taxon>
        <taxon>Mucoromycetes</taxon>
        <taxon>Mucorales</taxon>
        <taxon>Cunninghamellaceae</taxon>
        <taxon>Absidia</taxon>
    </lineage>
</organism>
<keyword evidence="3" id="KW-0378">Hydrolase</keyword>
<dbReference type="PANTHER" id="PTHR23131">
    <property type="entry name" value="ENDORIBONUCLEASE LACTB2"/>
    <property type="match status" value="1"/>
</dbReference>
<dbReference type="Gene3D" id="1.10.10.10">
    <property type="entry name" value="Winged helix-like DNA-binding domain superfamily/Winged helix DNA-binding domain"/>
    <property type="match status" value="1"/>
</dbReference>
<dbReference type="CDD" id="cd07722">
    <property type="entry name" value="LACTB2-like_MBL-fold"/>
    <property type="match status" value="1"/>
</dbReference>
<dbReference type="SUPFAM" id="SSF56281">
    <property type="entry name" value="Metallo-hydrolase/oxidoreductase"/>
    <property type="match status" value="1"/>
</dbReference>
<feature type="domain" description="Metallo-beta-lactamase" evidence="5">
    <location>
        <begin position="34"/>
        <end position="222"/>
    </location>
</feature>
<keyword evidence="7" id="KW-1185">Reference proteome</keyword>
<evidence type="ECO:0000256" key="1">
    <source>
        <dbReference type="ARBA" id="ARBA00007749"/>
    </source>
</evidence>
<dbReference type="EMBL" id="MCGE01000037">
    <property type="protein sequence ID" value="ORZ06877.1"/>
    <property type="molecule type" value="Genomic_DNA"/>
</dbReference>
<dbReference type="InterPro" id="IPR047921">
    <property type="entry name" value="LACTB2-like_MBL-fold"/>
</dbReference>
<evidence type="ECO:0000259" key="5">
    <source>
        <dbReference type="SMART" id="SM00849"/>
    </source>
</evidence>
<evidence type="ECO:0000256" key="3">
    <source>
        <dbReference type="ARBA" id="ARBA00022801"/>
    </source>
</evidence>
<dbReference type="PANTHER" id="PTHR23131:SF0">
    <property type="entry name" value="ENDORIBONUCLEASE LACTB2"/>
    <property type="match status" value="1"/>
</dbReference>
<dbReference type="InterPro" id="IPR036866">
    <property type="entry name" value="RibonucZ/Hydroxyglut_hydro"/>
</dbReference>
<protein>
    <submittedName>
        <fullName evidence="6">Beta-lactamase-like protein</fullName>
    </submittedName>
</protein>
<dbReference type="Proteomes" id="UP000193560">
    <property type="component" value="Unassembled WGS sequence"/>
</dbReference>
<dbReference type="GO" id="GO:0016787">
    <property type="term" value="F:hydrolase activity"/>
    <property type="evidence" value="ECO:0007669"/>
    <property type="project" value="UniProtKB-KW"/>
</dbReference>
<dbReference type="STRING" id="90262.A0A1X2I0R9"/>
<dbReference type="InterPro" id="IPR050662">
    <property type="entry name" value="Sec-metab_biosynth-thioest"/>
</dbReference>
<reference evidence="6 7" key="1">
    <citation type="submission" date="2016-07" db="EMBL/GenBank/DDBJ databases">
        <title>Pervasive Adenine N6-methylation of Active Genes in Fungi.</title>
        <authorList>
            <consortium name="DOE Joint Genome Institute"/>
            <person name="Mondo S.J."/>
            <person name="Dannebaum R.O."/>
            <person name="Kuo R.C."/>
            <person name="Labutti K."/>
            <person name="Haridas S."/>
            <person name="Kuo A."/>
            <person name="Salamov A."/>
            <person name="Ahrendt S.R."/>
            <person name="Lipzen A."/>
            <person name="Sullivan W."/>
            <person name="Andreopoulos W.B."/>
            <person name="Clum A."/>
            <person name="Lindquist E."/>
            <person name="Daum C."/>
            <person name="Ramamoorthy G.K."/>
            <person name="Gryganskyi A."/>
            <person name="Culley D."/>
            <person name="Magnuson J.K."/>
            <person name="James T.Y."/>
            <person name="O'Malley M.A."/>
            <person name="Stajich J.E."/>
            <person name="Spatafora J.W."/>
            <person name="Visel A."/>
            <person name="Grigoriev I.V."/>
        </authorList>
    </citation>
    <scope>NUCLEOTIDE SEQUENCE [LARGE SCALE GENOMIC DNA]</scope>
    <source>
        <strain evidence="6 7">NRRL 1336</strain>
    </source>
</reference>
<dbReference type="InterPro" id="IPR036388">
    <property type="entry name" value="WH-like_DNA-bd_sf"/>
</dbReference>
<keyword evidence="2" id="KW-0479">Metal-binding</keyword>
<dbReference type="InterPro" id="IPR001279">
    <property type="entry name" value="Metallo-B-lactamas"/>
</dbReference>
<evidence type="ECO:0000313" key="6">
    <source>
        <dbReference type="EMBL" id="ORZ06877.1"/>
    </source>
</evidence>
<dbReference type="SMART" id="SM00849">
    <property type="entry name" value="Lactamase_B"/>
    <property type="match status" value="1"/>
</dbReference>
<proteinExistence type="inferred from homology"/>
<comment type="similarity">
    <text evidence="1">Belongs to the metallo-beta-lactamase superfamily.</text>
</comment>
<dbReference type="Pfam" id="PF00753">
    <property type="entry name" value="Lactamase_B"/>
    <property type="match status" value="1"/>
</dbReference>
<comment type="caution">
    <text evidence="6">The sequence shown here is derived from an EMBL/GenBank/DDBJ whole genome shotgun (WGS) entry which is preliminary data.</text>
</comment>
<dbReference type="GO" id="GO:0046872">
    <property type="term" value="F:metal ion binding"/>
    <property type="evidence" value="ECO:0007669"/>
    <property type="project" value="UniProtKB-KW"/>
</dbReference>
<evidence type="ECO:0000313" key="7">
    <source>
        <dbReference type="Proteomes" id="UP000193560"/>
    </source>
</evidence>
<sequence length="330" mass="37409">MSASILPHLPDFEQLSDRVWRVMGLNPSKYCLQGTNTYLVGLGHRKLLIDTGEGVADYLPLLKRSLATISPNAYISDILISHCHHDHLGGLDAIYRSDLNDPLSPIRVHKYPLALDSQDHQIHMDDFPKDIPLMDLQDRQLISVDSGGGDGCNMGRSTTLQVLHTPGHATDHCCFWLKEENTLFTADCVLGHGNVVFYDLVAYMKSLQVLEKMAPIRLYPGHGEMVVNGLHRIQLYLQQRQSKETQIIEIIRSHKPSHGGAWTAFDIADYIYGDDISLEMQHVIILGITLHLLKLQHDGRAQLLSTTDFDHDDHYSMWHKEWCYVGKCRL</sequence>
<evidence type="ECO:0000256" key="4">
    <source>
        <dbReference type="ARBA" id="ARBA00022833"/>
    </source>
</evidence>